<evidence type="ECO:0000256" key="6">
    <source>
        <dbReference type="ARBA" id="ARBA00023136"/>
    </source>
</evidence>
<dbReference type="Gene3D" id="1.20.1600.10">
    <property type="entry name" value="Outer membrane efflux proteins (OEP)"/>
    <property type="match status" value="1"/>
</dbReference>
<keyword evidence="4" id="KW-1134">Transmembrane beta strand</keyword>
<comment type="subcellular location">
    <subcellularLocation>
        <location evidence="1">Cell outer membrane</location>
    </subcellularLocation>
</comment>
<evidence type="ECO:0000313" key="9">
    <source>
        <dbReference type="EMBL" id="RIV41954.1"/>
    </source>
</evidence>
<evidence type="ECO:0000256" key="2">
    <source>
        <dbReference type="ARBA" id="ARBA00007613"/>
    </source>
</evidence>
<gene>
    <name evidence="9" type="ORF">D2V05_17740</name>
    <name evidence="10" type="ORF">FQ017_17580</name>
</gene>
<organism evidence="9 11">
    <name type="scientific">Flagellimonas pelagia</name>
    <dbReference type="NCBI Taxonomy" id="2306998"/>
    <lineage>
        <taxon>Bacteria</taxon>
        <taxon>Pseudomonadati</taxon>
        <taxon>Bacteroidota</taxon>
        <taxon>Flavobacteriia</taxon>
        <taxon>Flavobacteriales</taxon>
        <taxon>Flavobacteriaceae</taxon>
        <taxon>Flagellimonas</taxon>
    </lineage>
</organism>
<feature type="chain" id="PRO_5017197775" evidence="8">
    <location>
        <begin position="22"/>
        <end position="438"/>
    </location>
</feature>
<keyword evidence="7" id="KW-0998">Cell outer membrane</keyword>
<dbReference type="RefSeq" id="WP_119648854.1">
    <property type="nucleotide sequence ID" value="NZ_QXFI01000036.1"/>
</dbReference>
<evidence type="ECO:0000313" key="12">
    <source>
        <dbReference type="Proteomes" id="UP000321621"/>
    </source>
</evidence>
<keyword evidence="3" id="KW-0813">Transport</keyword>
<keyword evidence="6" id="KW-0472">Membrane</keyword>
<protein>
    <submittedName>
        <fullName evidence="9">TolC family protein</fullName>
    </submittedName>
</protein>
<dbReference type="SUPFAM" id="SSF56954">
    <property type="entry name" value="Outer membrane efflux proteins (OEP)"/>
    <property type="match status" value="1"/>
</dbReference>
<reference evidence="9 11" key="1">
    <citation type="submission" date="2018-08" db="EMBL/GenBank/DDBJ databases">
        <title>Proposal of Muricauda 72 sp.nov. and Muricauda NH166 sp.nov., isolated from seawater.</title>
        <authorList>
            <person name="Cheng H."/>
            <person name="Wu Y.-H."/>
            <person name="Guo L.-L."/>
            <person name="Xu X.-W."/>
        </authorList>
    </citation>
    <scope>NUCLEOTIDE SEQUENCE [LARGE SCALE GENOMIC DNA]</scope>
    <source>
        <strain evidence="9 11">72</strain>
    </source>
</reference>
<proteinExistence type="inferred from homology"/>
<evidence type="ECO:0000256" key="1">
    <source>
        <dbReference type="ARBA" id="ARBA00004442"/>
    </source>
</evidence>
<sequence>MKNKVSLLVLLCFMSIVYAQAQNTQQLTLQEAVELALQNSDGAKASEARLNVAESEINVTKNLQYPDLKLSGQYMYLTNADVNLKLATGSSDGEGDSGSSPKVNQLLLGQASASMPLFSGFKLKNTVKSSEHLYQAASFNAKNDNETIALNVIQEYISLYKSRQAVTLIEENLKSAQQRVKDFSAMEQNGLLARNDLLKAQLQESNVEVSLEEAKKNARILNYELATLLKLPEETNIETATTEFGLVGSPTVSIGTDRFDLEALKYQKEAADDQVKVAQSKYYPSLSLSGGYIALDLQNAITVTNAMNVGVGVSYNLSDLFKAKSDIKLAKYKAEELHYNLDAFTDKVKVQVENANQEYELALKTHNMYLKSEEQAKENYRIVKDKYDNGLADTNDLLDADVQQLQARIQLAYAEANITQRYYELLTAKGQLTNTLQN</sequence>
<dbReference type="Pfam" id="PF02321">
    <property type="entry name" value="OEP"/>
    <property type="match status" value="2"/>
</dbReference>
<evidence type="ECO:0000313" key="11">
    <source>
        <dbReference type="Proteomes" id="UP000266691"/>
    </source>
</evidence>
<evidence type="ECO:0000313" key="10">
    <source>
        <dbReference type="EMBL" id="TXJ90831.1"/>
    </source>
</evidence>
<dbReference type="Proteomes" id="UP000266691">
    <property type="component" value="Unassembled WGS sequence"/>
</dbReference>
<keyword evidence="12" id="KW-1185">Reference proteome</keyword>
<accession>A0A3A1NFE8</accession>
<feature type="signal peptide" evidence="8">
    <location>
        <begin position="1"/>
        <end position="21"/>
    </location>
</feature>
<dbReference type="OrthoDB" id="680214at2"/>
<evidence type="ECO:0000256" key="5">
    <source>
        <dbReference type="ARBA" id="ARBA00022692"/>
    </source>
</evidence>
<dbReference type="GO" id="GO:0009279">
    <property type="term" value="C:cell outer membrane"/>
    <property type="evidence" value="ECO:0007669"/>
    <property type="project" value="UniProtKB-SubCell"/>
</dbReference>
<dbReference type="Proteomes" id="UP000321621">
    <property type="component" value="Unassembled WGS sequence"/>
</dbReference>
<dbReference type="InterPro" id="IPR003423">
    <property type="entry name" value="OMP_efflux"/>
</dbReference>
<keyword evidence="8" id="KW-0732">Signal</keyword>
<name>A0A3A1NFE8_9FLAO</name>
<dbReference type="InterPro" id="IPR051906">
    <property type="entry name" value="TolC-like"/>
</dbReference>
<comment type="similarity">
    <text evidence="2">Belongs to the outer membrane factor (OMF) (TC 1.B.17) family.</text>
</comment>
<dbReference type="GO" id="GO:0015562">
    <property type="term" value="F:efflux transmembrane transporter activity"/>
    <property type="evidence" value="ECO:0007669"/>
    <property type="project" value="InterPro"/>
</dbReference>
<dbReference type="PANTHER" id="PTHR30026:SF20">
    <property type="entry name" value="OUTER MEMBRANE PROTEIN TOLC"/>
    <property type="match status" value="1"/>
</dbReference>
<evidence type="ECO:0000256" key="3">
    <source>
        <dbReference type="ARBA" id="ARBA00022448"/>
    </source>
</evidence>
<keyword evidence="5" id="KW-0812">Transmembrane</keyword>
<evidence type="ECO:0000256" key="8">
    <source>
        <dbReference type="SAM" id="SignalP"/>
    </source>
</evidence>
<dbReference type="GO" id="GO:1990281">
    <property type="term" value="C:efflux pump complex"/>
    <property type="evidence" value="ECO:0007669"/>
    <property type="project" value="TreeGrafter"/>
</dbReference>
<reference evidence="10 12" key="2">
    <citation type="submission" date="2019-07" db="EMBL/GenBank/DDBJ databases">
        <title>Draft genome of two Muricauda strains isolated from deep sea.</title>
        <authorList>
            <person name="Sun C."/>
        </authorList>
    </citation>
    <scope>NUCLEOTIDE SEQUENCE [LARGE SCALE GENOMIC DNA]</scope>
    <source>
        <strain evidence="10 12">72</strain>
    </source>
</reference>
<evidence type="ECO:0000256" key="4">
    <source>
        <dbReference type="ARBA" id="ARBA00022452"/>
    </source>
</evidence>
<dbReference type="PANTHER" id="PTHR30026">
    <property type="entry name" value="OUTER MEMBRANE PROTEIN TOLC"/>
    <property type="match status" value="1"/>
</dbReference>
<evidence type="ECO:0000256" key="7">
    <source>
        <dbReference type="ARBA" id="ARBA00023237"/>
    </source>
</evidence>
<dbReference type="EMBL" id="VNWK01000036">
    <property type="protein sequence ID" value="TXJ90831.1"/>
    <property type="molecule type" value="Genomic_DNA"/>
</dbReference>
<dbReference type="GO" id="GO:0015288">
    <property type="term" value="F:porin activity"/>
    <property type="evidence" value="ECO:0007669"/>
    <property type="project" value="TreeGrafter"/>
</dbReference>
<dbReference type="AlphaFoldDB" id="A0A3A1NFE8"/>
<comment type="caution">
    <text evidence="9">The sequence shown here is derived from an EMBL/GenBank/DDBJ whole genome shotgun (WGS) entry which is preliminary data.</text>
</comment>
<dbReference type="EMBL" id="QXFI01000036">
    <property type="protein sequence ID" value="RIV41954.1"/>
    <property type="molecule type" value="Genomic_DNA"/>
</dbReference>